<evidence type="ECO:0000256" key="1">
    <source>
        <dbReference type="SAM" id="MobiDB-lite"/>
    </source>
</evidence>
<dbReference type="InParanoid" id="A0A6P8IG87"/>
<dbReference type="AlphaFoldDB" id="A0A6P8IG87"/>
<protein>
    <submittedName>
        <fullName evidence="3">Uncharacterized protein LOC116300914</fullName>
    </submittedName>
</protein>
<dbReference type="PANTHER" id="PTHR32289">
    <property type="entry name" value="PROTEIN FAM167A"/>
    <property type="match status" value="1"/>
</dbReference>
<feature type="compositionally biased region" description="Basic and acidic residues" evidence="1">
    <location>
        <begin position="375"/>
        <end position="387"/>
    </location>
</feature>
<dbReference type="GeneID" id="116300914"/>
<gene>
    <name evidence="3" type="primary">LOC116300914</name>
</gene>
<dbReference type="RefSeq" id="XP_031565744.1">
    <property type="nucleotide sequence ID" value="XM_031709884.1"/>
</dbReference>
<feature type="region of interest" description="Disordered" evidence="1">
    <location>
        <begin position="354"/>
        <end position="387"/>
    </location>
</feature>
<name>A0A6P8IG87_ACTTE</name>
<accession>A0A6P8IG87</accession>
<dbReference type="InterPro" id="IPR051771">
    <property type="entry name" value="FAM167_domain"/>
</dbReference>
<dbReference type="OrthoDB" id="5965452at2759"/>
<dbReference type="PANTHER" id="PTHR32289:SF1">
    <property type="entry name" value="PROTEIN FAM167A-LIKE"/>
    <property type="match status" value="1"/>
</dbReference>
<dbReference type="KEGG" id="aten:116300914"/>
<evidence type="ECO:0000313" key="3">
    <source>
        <dbReference type="RefSeq" id="XP_031565744.1"/>
    </source>
</evidence>
<sequence>MKQVGRMQREELSECGSGFATGLFSPVNPVKENVNLLHLKTISQSFDDLTSETLYSKWKKARKNGAKIGRHSRSISLISLPEEDLAIGKDDGKEFTNRLALDLRRQIFRQRGWTVSSGENLKEKVDSFPDTASMCSTEPDGLTITTFSSSDNLDDDVFASSSTKPDKADSIQVKKLKIISEIISGTSGDFVRRIRSLSDSDQRISDRPIRARIRSDPDSNTRVEVGNRRRSLSCREAREIEFLRTAEMAQRYLDAQQEDVWKKRSLSSSGNGTPSERHKRIPRGPVIHTRSEGNYNLVNIQETASFGFTDDRSQADSEERYVLSTYGLIHQPRKPQSSYLRSLTNNTFSVSQEIKKSSQNPGFLLRTMSEPNQRSTKELSSSEEKEKDEKKVLFKEVDVIGSLPKGTYTRPHGVRRAQTLPRMPKRPLNSFSMKNWKENELRTRKTANDLLDHINNSSDKTQQERVDVVEKAFEWIRKEVADLRAQDKDIMRMFTKIQAGIRHIKFDQSNLMESDEDFISTPDLSRERASSFQSKDDLSVTRRASLL</sequence>
<proteinExistence type="predicted"/>
<organism evidence="2 3">
    <name type="scientific">Actinia tenebrosa</name>
    <name type="common">Australian red waratah sea anemone</name>
    <dbReference type="NCBI Taxonomy" id="6105"/>
    <lineage>
        <taxon>Eukaryota</taxon>
        <taxon>Metazoa</taxon>
        <taxon>Cnidaria</taxon>
        <taxon>Anthozoa</taxon>
        <taxon>Hexacorallia</taxon>
        <taxon>Actiniaria</taxon>
        <taxon>Actiniidae</taxon>
        <taxon>Actinia</taxon>
    </lineage>
</organism>
<keyword evidence="2" id="KW-1185">Reference proteome</keyword>
<evidence type="ECO:0000313" key="2">
    <source>
        <dbReference type="Proteomes" id="UP000515163"/>
    </source>
</evidence>
<reference evidence="3" key="1">
    <citation type="submission" date="2025-08" db="UniProtKB">
        <authorList>
            <consortium name="RefSeq"/>
        </authorList>
    </citation>
    <scope>IDENTIFICATION</scope>
    <source>
        <tissue evidence="3">Tentacle</tissue>
    </source>
</reference>
<dbReference type="Proteomes" id="UP000515163">
    <property type="component" value="Unplaced"/>
</dbReference>